<dbReference type="PATRIC" id="fig|242163.4.peg.3127"/>
<dbReference type="RefSeq" id="WP_198155358.1">
    <property type="nucleotide sequence ID" value="NZ_LFJJ01000221.1"/>
</dbReference>
<dbReference type="InterPro" id="IPR007686">
    <property type="entry name" value="YutG/PgpA"/>
</dbReference>
<comment type="subcellular location">
    <subcellularLocation>
        <location evidence="1">Cell inner membrane</location>
        <topology evidence="1">Multi-pass membrane protein</topology>
    </subcellularLocation>
</comment>
<dbReference type="Pfam" id="PF04608">
    <property type="entry name" value="PgpA"/>
    <property type="match status" value="1"/>
</dbReference>
<name>A0A0L0M6Z8_9BURK</name>
<feature type="transmembrane region" description="Helical" evidence="2">
    <location>
        <begin position="107"/>
        <end position="131"/>
    </location>
</feature>
<dbReference type="GO" id="GO:0046872">
    <property type="term" value="F:metal ion binding"/>
    <property type="evidence" value="ECO:0007669"/>
    <property type="project" value="UniProtKB-KW"/>
</dbReference>
<reference evidence="5" key="1">
    <citation type="submission" date="2015-06" db="EMBL/GenBank/DDBJ databases">
        <title>Comparative genomics of Burkholderia leaf nodule symbionts.</title>
        <authorList>
            <person name="Carlier A."/>
            <person name="Eberl L."/>
            <person name="Pinto-Carbo M."/>
        </authorList>
    </citation>
    <scope>NUCLEOTIDE SEQUENCE [LARGE SCALE GENOMIC DNA]</scope>
    <source>
        <strain evidence="5">UZHbot4</strain>
    </source>
</reference>
<dbReference type="GO" id="GO:0005886">
    <property type="term" value="C:plasma membrane"/>
    <property type="evidence" value="ECO:0007669"/>
    <property type="project" value="UniProtKB-SubCell"/>
</dbReference>
<dbReference type="GO" id="GO:0009395">
    <property type="term" value="P:phospholipid catabolic process"/>
    <property type="evidence" value="ECO:0007669"/>
    <property type="project" value="UniProtKB-KW"/>
</dbReference>
<feature type="domain" description="YutG/PgpA" evidence="3">
    <location>
        <begin position="34"/>
        <end position="172"/>
    </location>
</feature>
<gene>
    <name evidence="4" type="ORF">BVER_03403c</name>
</gene>
<organism evidence="4 5">
    <name type="scientific">Candidatus Burkholderia verschuerenii</name>
    <dbReference type="NCBI Taxonomy" id="242163"/>
    <lineage>
        <taxon>Bacteria</taxon>
        <taxon>Pseudomonadati</taxon>
        <taxon>Pseudomonadota</taxon>
        <taxon>Betaproteobacteria</taxon>
        <taxon>Burkholderiales</taxon>
        <taxon>Burkholderiaceae</taxon>
        <taxon>Burkholderia</taxon>
    </lineage>
</organism>
<dbReference type="SUPFAM" id="SSF101307">
    <property type="entry name" value="YutG-like"/>
    <property type="match status" value="1"/>
</dbReference>
<keyword evidence="1" id="KW-0479">Metal-binding</keyword>
<keyword evidence="1" id="KW-0460">Magnesium</keyword>
<dbReference type="EMBL" id="LFJJ01000221">
    <property type="protein sequence ID" value="KND57739.1"/>
    <property type="molecule type" value="Genomic_DNA"/>
</dbReference>
<keyword evidence="1 2" id="KW-0472">Membrane</keyword>
<comment type="cofactor">
    <cofactor evidence="1">
        <name>Mg(2+)</name>
        <dbReference type="ChEBI" id="CHEBI:18420"/>
    </cofactor>
</comment>
<evidence type="ECO:0000259" key="3">
    <source>
        <dbReference type="Pfam" id="PF04608"/>
    </source>
</evidence>
<comment type="pathway">
    <text evidence="1">Phospholipid metabolism; phosphatidylglycerol biosynthesis; phosphatidylglycerol from CDP-diacylglycerol: step 2/2.</text>
</comment>
<dbReference type="GO" id="GO:0008962">
    <property type="term" value="F:phosphatidylglycerophosphatase activity"/>
    <property type="evidence" value="ECO:0007669"/>
    <property type="project" value="UniProtKB-EC"/>
</dbReference>
<keyword evidence="1" id="KW-1003">Cell membrane</keyword>
<comment type="catalytic activity">
    <reaction evidence="1">
        <text>a 1,2-diacyl-sn-glycero-3-phospho-(1'-sn-glycero-3'-phosphate) + H2O = a 1,2-diacyl-sn-glycero-3-phospho-(1'-sn-glycerol) + phosphate</text>
        <dbReference type="Rhea" id="RHEA:33751"/>
        <dbReference type="ChEBI" id="CHEBI:15377"/>
        <dbReference type="ChEBI" id="CHEBI:43474"/>
        <dbReference type="ChEBI" id="CHEBI:60110"/>
        <dbReference type="ChEBI" id="CHEBI:64716"/>
        <dbReference type="EC" id="3.1.3.27"/>
    </reaction>
</comment>
<protein>
    <recommendedName>
        <fullName evidence="1">Phosphatidylglycerophosphatase A</fullName>
        <ecNumber evidence="1">3.1.3.27</ecNumber>
    </recommendedName>
    <alternativeName>
        <fullName evidence="1">Phosphatidylglycerolphosphate phosphatase A</fullName>
    </alternativeName>
</protein>
<feature type="transmembrane region" description="Helical" evidence="2">
    <location>
        <begin position="41"/>
        <end position="61"/>
    </location>
</feature>
<dbReference type="PANTHER" id="PTHR36305">
    <property type="entry name" value="PHOSPHATIDYLGLYCEROPHOSPHATASE A"/>
    <property type="match status" value="1"/>
</dbReference>
<keyword evidence="1" id="KW-0595">Phospholipid degradation</keyword>
<dbReference type="InterPro" id="IPR026037">
    <property type="entry name" value="PgpA"/>
</dbReference>
<feature type="transmembrane region" description="Helical" evidence="2">
    <location>
        <begin position="152"/>
        <end position="173"/>
    </location>
</feature>
<comment type="caution">
    <text evidence="4">The sequence shown here is derived from an EMBL/GenBank/DDBJ whole genome shotgun (WGS) entry which is preliminary data.</text>
</comment>
<comment type="function">
    <text evidence="1">Lipid phosphatase which dephosphorylates phosphatidylglycerophosphate (PGP) to phosphatidylglycerol (PG).</text>
</comment>
<dbReference type="CDD" id="cd06971">
    <property type="entry name" value="PgpA"/>
    <property type="match status" value="1"/>
</dbReference>
<dbReference type="PANTHER" id="PTHR36305:SF1">
    <property type="entry name" value="PHOSPHATIDYLGLYCEROPHOSPHATASE A"/>
    <property type="match status" value="1"/>
</dbReference>
<evidence type="ECO:0000313" key="5">
    <source>
        <dbReference type="Proteomes" id="UP000036959"/>
    </source>
</evidence>
<evidence type="ECO:0000313" key="4">
    <source>
        <dbReference type="EMBL" id="KND57739.1"/>
    </source>
</evidence>
<keyword evidence="2" id="KW-1133">Transmembrane helix</keyword>
<keyword evidence="1" id="KW-1208">Phospholipid metabolism</keyword>
<keyword evidence="1" id="KW-0997">Cell inner membrane</keyword>
<evidence type="ECO:0000256" key="2">
    <source>
        <dbReference type="SAM" id="Phobius"/>
    </source>
</evidence>
<keyword evidence="1" id="KW-0443">Lipid metabolism</keyword>
<evidence type="ECO:0000256" key="1">
    <source>
        <dbReference type="PIRNR" id="PIRNR006162"/>
    </source>
</evidence>
<accession>A0A0L0M6Z8</accession>
<dbReference type="UniPathway" id="UPA00084">
    <property type="reaction ID" value="UER00504"/>
</dbReference>
<dbReference type="GO" id="GO:0006655">
    <property type="term" value="P:phosphatidylglycerol biosynthetic process"/>
    <property type="evidence" value="ECO:0007669"/>
    <property type="project" value="UniProtKB-UniPathway"/>
</dbReference>
<dbReference type="InterPro" id="IPR036681">
    <property type="entry name" value="PgpA-like_sf"/>
</dbReference>
<keyword evidence="1" id="KW-0442">Lipid degradation</keyword>
<feature type="transmembrane region" description="Helical" evidence="2">
    <location>
        <begin position="68"/>
        <end position="87"/>
    </location>
</feature>
<keyword evidence="5" id="KW-1185">Reference proteome</keyword>
<keyword evidence="1 4" id="KW-0378">Hydrolase</keyword>
<dbReference type="AlphaFoldDB" id="A0A0L0M6Z8"/>
<sequence length="177" mass="19733">MQTDPTLADDASRPSAKPRRASARFMLTHPLHMLSLGFGSGLSPIAPGTVGTLFAWVSFIVFNRHLTVAEWGALIVVGFVAGCWFTGFTAKKMGIDDPSPVVWDEIVAFWLVLLLVTPATFTGQLWAFIVFRFFDMVKPPPIRYFDRRLKGGFGIMFDDLVAAFFTLLVIALWRMTV</sequence>
<dbReference type="PIRSF" id="PIRSF006162">
    <property type="entry name" value="PgpA"/>
    <property type="match status" value="1"/>
</dbReference>
<proteinExistence type="predicted"/>
<keyword evidence="1 2" id="KW-0812">Transmembrane</keyword>
<dbReference type="Proteomes" id="UP000036959">
    <property type="component" value="Unassembled WGS sequence"/>
</dbReference>
<dbReference type="EC" id="3.1.3.27" evidence="1"/>